<dbReference type="RefSeq" id="WP_074840372.1">
    <property type="nucleotide sequence ID" value="NZ_FNYY01000036.1"/>
</dbReference>
<dbReference type="CDD" id="cd07012">
    <property type="entry name" value="PBP2_Bug_TTT"/>
    <property type="match status" value="1"/>
</dbReference>
<proteinExistence type="inferred from homology"/>
<organism evidence="3 4">
    <name type="scientific">Marinovum algicola</name>
    <dbReference type="NCBI Taxonomy" id="42444"/>
    <lineage>
        <taxon>Bacteria</taxon>
        <taxon>Pseudomonadati</taxon>
        <taxon>Pseudomonadota</taxon>
        <taxon>Alphaproteobacteria</taxon>
        <taxon>Rhodobacterales</taxon>
        <taxon>Roseobacteraceae</taxon>
        <taxon>Marinovum</taxon>
    </lineage>
</organism>
<dbReference type="PANTHER" id="PTHR42928:SF5">
    <property type="entry name" value="BLR1237 PROTEIN"/>
    <property type="match status" value="1"/>
</dbReference>
<dbReference type="InterPro" id="IPR042100">
    <property type="entry name" value="Bug_dom1"/>
</dbReference>
<dbReference type="PANTHER" id="PTHR42928">
    <property type="entry name" value="TRICARBOXYLATE-BINDING PROTEIN"/>
    <property type="match status" value="1"/>
</dbReference>
<keyword evidence="4" id="KW-1185">Reference proteome</keyword>
<dbReference type="Gene3D" id="3.40.190.150">
    <property type="entry name" value="Bordetella uptake gene, domain 1"/>
    <property type="match status" value="1"/>
</dbReference>
<feature type="signal peptide" evidence="2">
    <location>
        <begin position="1"/>
        <end position="25"/>
    </location>
</feature>
<reference evidence="3 4" key="1">
    <citation type="submission" date="2016-10" db="EMBL/GenBank/DDBJ databases">
        <authorList>
            <person name="Varghese N."/>
            <person name="Submissions S."/>
        </authorList>
    </citation>
    <scope>NUCLEOTIDE SEQUENCE [LARGE SCALE GENOMIC DNA]</scope>
    <source>
        <strain evidence="3 4">FF3</strain>
    </source>
</reference>
<dbReference type="Pfam" id="PF03401">
    <property type="entry name" value="TctC"/>
    <property type="match status" value="1"/>
</dbReference>
<comment type="caution">
    <text evidence="3">The sequence shown here is derived from an EMBL/GenBank/DDBJ whole genome shotgun (WGS) entry which is preliminary data.</text>
</comment>
<accession>A0A975ZR44</accession>
<keyword evidence="3" id="KW-0675">Receptor</keyword>
<feature type="chain" id="PRO_5037708926" evidence="2">
    <location>
        <begin position="26"/>
        <end position="327"/>
    </location>
</feature>
<name>A0A975ZR44_9RHOB</name>
<dbReference type="EMBL" id="FNYY01000036">
    <property type="protein sequence ID" value="SEK11146.1"/>
    <property type="molecule type" value="Genomic_DNA"/>
</dbReference>
<gene>
    <name evidence="3" type="ORF">SAMN04487940_13621</name>
</gene>
<dbReference type="PIRSF" id="PIRSF017082">
    <property type="entry name" value="YflP"/>
    <property type="match status" value="1"/>
</dbReference>
<dbReference type="GeneID" id="80821175"/>
<dbReference type="Proteomes" id="UP000182932">
    <property type="component" value="Unassembled WGS sequence"/>
</dbReference>
<dbReference type="Gene3D" id="3.40.190.10">
    <property type="entry name" value="Periplasmic binding protein-like II"/>
    <property type="match status" value="1"/>
</dbReference>
<dbReference type="InterPro" id="IPR005064">
    <property type="entry name" value="BUG"/>
</dbReference>
<evidence type="ECO:0000313" key="3">
    <source>
        <dbReference type="EMBL" id="SEK11146.1"/>
    </source>
</evidence>
<keyword evidence="2" id="KW-0732">Signal</keyword>
<sequence>MKHKFLTIGVAAVGALFATFGEARADWPEKPIKITVPFKAGGTSDQIARNFQAAIQEEGLLDKPLTIINVGGHYSIGARQGKDAAPDGYNFFLMHIAMMGGEATGAMDFGWRDFEPVIGTGSFCNLPVVRKDSGYDSISDLLAAAKAAPDSLIFGANLNAINHMAGVMMEGLEEGAKFRYVQTGGGPPNFAALTGGQINASVMSGAEVMKFAYLPDGSENPDSAIKALAYGGSERNAALPDLPTFKELGYDFDFCVTSWWFAPKGTPQEAIDGMADALEAAAATGRVQEFWRTKVFEPKIVRGEALTTDLEETWDRIQPIALQTMKK</sequence>
<evidence type="ECO:0000256" key="2">
    <source>
        <dbReference type="SAM" id="SignalP"/>
    </source>
</evidence>
<protein>
    <submittedName>
        <fullName evidence="3">Tripartite-type tricarboxylate transporter, receptor component TctC</fullName>
    </submittedName>
</protein>
<dbReference type="AlphaFoldDB" id="A0A975ZR44"/>
<comment type="similarity">
    <text evidence="1">Belongs to the UPF0065 (bug) family.</text>
</comment>
<evidence type="ECO:0000313" key="4">
    <source>
        <dbReference type="Proteomes" id="UP000182932"/>
    </source>
</evidence>
<evidence type="ECO:0000256" key="1">
    <source>
        <dbReference type="ARBA" id="ARBA00006987"/>
    </source>
</evidence>